<feature type="domain" description="DUF4007" evidence="1">
    <location>
        <begin position="21"/>
        <end position="303"/>
    </location>
</feature>
<gene>
    <name evidence="2" type="ORF">HJG54_22225</name>
</gene>
<dbReference type="EMBL" id="CP053586">
    <property type="protein sequence ID" value="WNZ25300.1"/>
    <property type="molecule type" value="Genomic_DNA"/>
</dbReference>
<evidence type="ECO:0000313" key="2">
    <source>
        <dbReference type="EMBL" id="WNZ25300.1"/>
    </source>
</evidence>
<dbReference type="AlphaFoldDB" id="A0AA96WHN1"/>
<name>A0AA96WHN1_9CYAN</name>
<dbReference type="Pfam" id="PF13182">
    <property type="entry name" value="DUF4007"/>
    <property type="match status" value="1"/>
</dbReference>
<organism evidence="2">
    <name type="scientific">Leptolyngbya sp. NK1-12</name>
    <dbReference type="NCBI Taxonomy" id="2547451"/>
    <lineage>
        <taxon>Bacteria</taxon>
        <taxon>Bacillati</taxon>
        <taxon>Cyanobacteriota</taxon>
        <taxon>Cyanophyceae</taxon>
        <taxon>Leptolyngbyales</taxon>
        <taxon>Leptolyngbyaceae</taxon>
        <taxon>Leptolyngbya group</taxon>
        <taxon>Leptolyngbya</taxon>
    </lineage>
</organism>
<reference evidence="2" key="1">
    <citation type="submission" date="2020-05" db="EMBL/GenBank/DDBJ databases">
        <authorList>
            <person name="Zhu T."/>
            <person name="Keshari N."/>
            <person name="Lu X."/>
        </authorList>
    </citation>
    <scope>NUCLEOTIDE SEQUENCE</scope>
    <source>
        <strain evidence="2">NK1-12</strain>
    </source>
</reference>
<dbReference type="RefSeq" id="WP_316431444.1">
    <property type="nucleotide sequence ID" value="NZ_CP053586.1"/>
</dbReference>
<evidence type="ECO:0000259" key="1">
    <source>
        <dbReference type="Pfam" id="PF13182"/>
    </source>
</evidence>
<sequence>MTVEQANRNTDTGGNSKAIVFARHETFHPRFGWLKKGFDRASIDSEIFLREDAPVRLGVGKNMVRSIRYWCSAFKLLKDDQPTEFGQQLLGQEGWDSYLEDPASLWLLHWKLLEAPNLATAWDVAFNYFRQVEFTTEDLFYQLCEYRDREAPRISESSLRKDVSCILRMYVVQPSGKAQVSEDSLDCPFTELGLIHTAGDSRRYMFRVGQKPSLPPEIVIYACLEHHARTGSPAKTIPIANLLYDLGSPGLVLKLTESAICDAIEVVARRRDQIRLSDAAGKLQFSFEGEPLSLAAAILDGYYRFSSGDAARTGR</sequence>
<accession>A0AA96WHN1</accession>
<protein>
    <submittedName>
        <fullName evidence="2">DUF4007 family protein</fullName>
    </submittedName>
</protein>
<dbReference type="InterPro" id="IPR025248">
    <property type="entry name" value="DUF4007"/>
</dbReference>
<proteinExistence type="predicted"/>